<dbReference type="AlphaFoldDB" id="A0A7J6KTM2"/>
<organism evidence="1 2">
    <name type="scientific">Perkinsus chesapeaki</name>
    <name type="common">Clam parasite</name>
    <name type="synonym">Perkinsus andrewsi</name>
    <dbReference type="NCBI Taxonomy" id="330153"/>
    <lineage>
        <taxon>Eukaryota</taxon>
        <taxon>Sar</taxon>
        <taxon>Alveolata</taxon>
        <taxon>Perkinsozoa</taxon>
        <taxon>Perkinsea</taxon>
        <taxon>Perkinsida</taxon>
        <taxon>Perkinsidae</taxon>
        <taxon>Perkinsus</taxon>
    </lineage>
</organism>
<accession>A0A7J6KTM2</accession>
<proteinExistence type="predicted"/>
<keyword evidence="2" id="KW-1185">Reference proteome</keyword>
<evidence type="ECO:0000313" key="2">
    <source>
        <dbReference type="Proteomes" id="UP000591131"/>
    </source>
</evidence>
<protein>
    <submittedName>
        <fullName evidence="1">Uncharacterized protein</fullName>
    </submittedName>
</protein>
<dbReference type="EMBL" id="JAAPAO010001233">
    <property type="protein sequence ID" value="KAF4650548.1"/>
    <property type="molecule type" value="Genomic_DNA"/>
</dbReference>
<name>A0A7J6KTM2_PERCH</name>
<gene>
    <name evidence="1" type="ORF">FOL47_001071</name>
</gene>
<sequence length="289" mass="31658">MGSSETSTSAVVDLDGLHPEVLALARDFDKDSFSKIAQALIKNKLFSLEMIQAIARREDLRNKLATEAKLEFPDMCVLNALFDRALLEGKESAQPRPEPTPDLGTILVEAGKRFGNLPDPSMLPANPNTINKMMKVQSAINIDMREFHPLRDLQSQASGGLVGGSIPLRACGKTGAIILDRDADFKKITSFTDFTCCFLRFAQTMSVFHPLTTAGKNVSSPDYVPGVSFYDLLAYWRRLYDNAGACYGDEYDVVIHYCQVVATVQLTARGCLSKKTKGKLAKAGLPISL</sequence>
<comment type="caution">
    <text evidence="1">The sequence shown here is derived from an EMBL/GenBank/DDBJ whole genome shotgun (WGS) entry which is preliminary data.</text>
</comment>
<reference evidence="1 2" key="1">
    <citation type="submission" date="2020-04" db="EMBL/GenBank/DDBJ databases">
        <title>Perkinsus chesapeaki whole genome sequence.</title>
        <authorList>
            <person name="Bogema D.R."/>
        </authorList>
    </citation>
    <scope>NUCLEOTIDE SEQUENCE [LARGE SCALE GENOMIC DNA]</scope>
    <source>
        <strain evidence="1">ATCC PRA-425</strain>
    </source>
</reference>
<dbReference type="Proteomes" id="UP000591131">
    <property type="component" value="Unassembled WGS sequence"/>
</dbReference>
<evidence type="ECO:0000313" key="1">
    <source>
        <dbReference type="EMBL" id="KAF4650548.1"/>
    </source>
</evidence>